<gene>
    <name evidence="2" type="ORF">BO70DRAFT_398716</name>
</gene>
<reference evidence="2 3" key="1">
    <citation type="submission" date="2016-12" db="EMBL/GenBank/DDBJ databases">
        <title>The genomes of Aspergillus section Nigri reveals drivers in fungal speciation.</title>
        <authorList>
            <consortium name="DOE Joint Genome Institute"/>
            <person name="Vesth T.C."/>
            <person name="Nybo J."/>
            <person name="Theobald S."/>
            <person name="Brandl J."/>
            <person name="Frisvad J.C."/>
            <person name="Nielsen K.F."/>
            <person name="Lyhne E.K."/>
            <person name="Kogle M.E."/>
            <person name="Kuo A."/>
            <person name="Riley R."/>
            <person name="Clum A."/>
            <person name="Nolan M."/>
            <person name="Lipzen A."/>
            <person name="Salamov A."/>
            <person name="Henrissat B."/>
            <person name="Wiebenga A."/>
            <person name="De Vries R.P."/>
            <person name="Grigoriev I.V."/>
            <person name="Mortensen U.H."/>
            <person name="Andersen M.R."/>
            <person name="Baker S.E."/>
        </authorList>
    </citation>
    <scope>NUCLEOTIDE SEQUENCE [LARGE SCALE GENOMIC DNA]</scope>
    <source>
        <strain evidence="2 3">CBS 117.55</strain>
    </source>
</reference>
<feature type="compositionally biased region" description="Basic and acidic residues" evidence="1">
    <location>
        <begin position="102"/>
        <end position="128"/>
    </location>
</feature>
<evidence type="ECO:0000313" key="3">
    <source>
        <dbReference type="Proteomes" id="UP000247233"/>
    </source>
</evidence>
<keyword evidence="3" id="KW-1185">Reference proteome</keyword>
<sequence length="128" mass="14952">MKWESIGVREKWDLTKPLTVGWTHVDNEDDQTFCIYLTNRVDYPPVTELVLRYVRMDQDRVTIPPPGPLHIPYNCNYRLWASACGAPETIFAETDDFCIDCSRGDRDRDRDRDRDMEGKPGKDKQGKK</sequence>
<dbReference type="GeneID" id="37069042"/>
<feature type="region of interest" description="Disordered" evidence="1">
    <location>
        <begin position="101"/>
        <end position="128"/>
    </location>
</feature>
<accession>A0A317VNG2</accession>
<proteinExistence type="predicted"/>
<protein>
    <submittedName>
        <fullName evidence="2">Uncharacterized protein</fullName>
    </submittedName>
</protein>
<evidence type="ECO:0000313" key="2">
    <source>
        <dbReference type="EMBL" id="PWY74392.1"/>
    </source>
</evidence>
<dbReference type="EMBL" id="MSFL01000023">
    <property type="protein sequence ID" value="PWY74392.1"/>
    <property type="molecule type" value="Genomic_DNA"/>
</dbReference>
<dbReference type="OrthoDB" id="4377946at2759"/>
<name>A0A317VNG2_9EURO</name>
<evidence type="ECO:0000256" key="1">
    <source>
        <dbReference type="SAM" id="MobiDB-lite"/>
    </source>
</evidence>
<dbReference type="AlphaFoldDB" id="A0A317VNG2"/>
<dbReference type="Proteomes" id="UP000247233">
    <property type="component" value="Unassembled WGS sequence"/>
</dbReference>
<organism evidence="2 3">
    <name type="scientific">Aspergillus heteromorphus CBS 117.55</name>
    <dbReference type="NCBI Taxonomy" id="1448321"/>
    <lineage>
        <taxon>Eukaryota</taxon>
        <taxon>Fungi</taxon>
        <taxon>Dikarya</taxon>
        <taxon>Ascomycota</taxon>
        <taxon>Pezizomycotina</taxon>
        <taxon>Eurotiomycetes</taxon>
        <taxon>Eurotiomycetidae</taxon>
        <taxon>Eurotiales</taxon>
        <taxon>Aspergillaceae</taxon>
        <taxon>Aspergillus</taxon>
        <taxon>Aspergillus subgen. Circumdati</taxon>
    </lineage>
</organism>
<dbReference type="RefSeq" id="XP_025397039.1">
    <property type="nucleotide sequence ID" value="XM_025546805.1"/>
</dbReference>
<comment type="caution">
    <text evidence="2">The sequence shown here is derived from an EMBL/GenBank/DDBJ whole genome shotgun (WGS) entry which is preliminary data.</text>
</comment>
<dbReference type="VEuPathDB" id="FungiDB:BO70DRAFT_398716"/>